<dbReference type="AlphaFoldDB" id="A0A517RF03"/>
<dbReference type="Gene3D" id="3.30.450.40">
    <property type="match status" value="1"/>
</dbReference>
<dbReference type="Pfam" id="PF01590">
    <property type="entry name" value="GAF"/>
    <property type="match status" value="1"/>
</dbReference>
<organism evidence="2 3">
    <name type="scientific">Gimesia alba</name>
    <dbReference type="NCBI Taxonomy" id="2527973"/>
    <lineage>
        <taxon>Bacteria</taxon>
        <taxon>Pseudomonadati</taxon>
        <taxon>Planctomycetota</taxon>
        <taxon>Planctomycetia</taxon>
        <taxon>Planctomycetales</taxon>
        <taxon>Planctomycetaceae</taxon>
        <taxon>Gimesia</taxon>
    </lineage>
</organism>
<protein>
    <recommendedName>
        <fullName evidence="1">GAF domain-containing protein</fullName>
    </recommendedName>
</protein>
<evidence type="ECO:0000259" key="1">
    <source>
        <dbReference type="Pfam" id="PF01590"/>
    </source>
</evidence>
<name>A0A517RF03_9PLAN</name>
<dbReference type="EMBL" id="CP036269">
    <property type="protein sequence ID" value="QDT42459.1"/>
    <property type="molecule type" value="Genomic_DNA"/>
</dbReference>
<sequence length="170" mass="18528">MVDAQQMKEIVAQFEELFQSKNSISSVLDRIMDVLGGRAIGLWRCETGKLIQVGFRAVTEMDEQVRKQFASVTQEVSLENTGLGIVKAVVERTPAIGTLRGEESGLQGSSEWLQKFGAQQSYAVPVVEGDEVVGVLAISTNCVHQAGDPEWEILTKIADGIGEKKLLGMF</sequence>
<dbReference type="RefSeq" id="WP_145215730.1">
    <property type="nucleotide sequence ID" value="NZ_CP036269.1"/>
</dbReference>
<accession>A0A517RF03</accession>
<dbReference type="OrthoDB" id="290975at2"/>
<dbReference type="Proteomes" id="UP000317171">
    <property type="component" value="Chromosome"/>
</dbReference>
<keyword evidence="3" id="KW-1185">Reference proteome</keyword>
<dbReference type="KEGG" id="gaz:Pan241w_25430"/>
<evidence type="ECO:0000313" key="3">
    <source>
        <dbReference type="Proteomes" id="UP000317171"/>
    </source>
</evidence>
<proteinExistence type="predicted"/>
<dbReference type="InterPro" id="IPR029016">
    <property type="entry name" value="GAF-like_dom_sf"/>
</dbReference>
<dbReference type="SUPFAM" id="SSF55781">
    <property type="entry name" value="GAF domain-like"/>
    <property type="match status" value="1"/>
</dbReference>
<evidence type="ECO:0000313" key="2">
    <source>
        <dbReference type="EMBL" id="QDT42459.1"/>
    </source>
</evidence>
<feature type="domain" description="GAF" evidence="1">
    <location>
        <begin position="26"/>
        <end position="159"/>
    </location>
</feature>
<reference evidence="2 3" key="1">
    <citation type="submission" date="2019-02" db="EMBL/GenBank/DDBJ databases">
        <title>Deep-cultivation of Planctomycetes and their phenomic and genomic characterization uncovers novel biology.</title>
        <authorList>
            <person name="Wiegand S."/>
            <person name="Jogler M."/>
            <person name="Boedeker C."/>
            <person name="Pinto D."/>
            <person name="Vollmers J."/>
            <person name="Rivas-Marin E."/>
            <person name="Kohn T."/>
            <person name="Peeters S.H."/>
            <person name="Heuer A."/>
            <person name="Rast P."/>
            <person name="Oberbeckmann S."/>
            <person name="Bunk B."/>
            <person name="Jeske O."/>
            <person name="Meyerdierks A."/>
            <person name="Storesund J.E."/>
            <person name="Kallscheuer N."/>
            <person name="Luecker S."/>
            <person name="Lage O.M."/>
            <person name="Pohl T."/>
            <person name="Merkel B.J."/>
            <person name="Hornburger P."/>
            <person name="Mueller R.-W."/>
            <person name="Bruemmer F."/>
            <person name="Labrenz M."/>
            <person name="Spormann A.M."/>
            <person name="Op den Camp H."/>
            <person name="Overmann J."/>
            <person name="Amann R."/>
            <person name="Jetten M.S.M."/>
            <person name="Mascher T."/>
            <person name="Medema M.H."/>
            <person name="Devos D.P."/>
            <person name="Kaster A.-K."/>
            <person name="Ovreas L."/>
            <person name="Rohde M."/>
            <person name="Galperin M.Y."/>
            <person name="Jogler C."/>
        </authorList>
    </citation>
    <scope>NUCLEOTIDE SEQUENCE [LARGE SCALE GENOMIC DNA]</scope>
    <source>
        <strain evidence="2 3">Pan241w</strain>
    </source>
</reference>
<gene>
    <name evidence="2" type="ORF">Pan241w_25430</name>
</gene>
<dbReference type="InterPro" id="IPR003018">
    <property type="entry name" value="GAF"/>
</dbReference>